<feature type="compositionally biased region" description="Basic residues" evidence="1">
    <location>
        <begin position="22"/>
        <end position="39"/>
    </location>
</feature>
<dbReference type="WBParaSite" id="nRc.2.0.1.t21371-RA">
    <property type="protein sequence ID" value="nRc.2.0.1.t21371-RA"/>
    <property type="gene ID" value="nRc.2.0.1.g21371"/>
</dbReference>
<feature type="region of interest" description="Disordered" evidence="1">
    <location>
        <begin position="12"/>
        <end position="39"/>
    </location>
</feature>
<evidence type="ECO:0000313" key="2">
    <source>
        <dbReference type="Proteomes" id="UP000887565"/>
    </source>
</evidence>
<protein>
    <submittedName>
        <fullName evidence="3">Uncharacterized protein</fullName>
    </submittedName>
</protein>
<organism evidence="2 3">
    <name type="scientific">Romanomermis culicivorax</name>
    <name type="common">Nematode worm</name>
    <dbReference type="NCBI Taxonomy" id="13658"/>
    <lineage>
        <taxon>Eukaryota</taxon>
        <taxon>Metazoa</taxon>
        <taxon>Ecdysozoa</taxon>
        <taxon>Nematoda</taxon>
        <taxon>Enoplea</taxon>
        <taxon>Dorylaimia</taxon>
        <taxon>Mermithida</taxon>
        <taxon>Mermithoidea</taxon>
        <taxon>Mermithidae</taxon>
        <taxon>Romanomermis</taxon>
    </lineage>
</organism>
<evidence type="ECO:0000256" key="1">
    <source>
        <dbReference type="SAM" id="MobiDB-lite"/>
    </source>
</evidence>
<accession>A0A915J4M3</accession>
<feature type="compositionally biased region" description="Basic and acidic residues" evidence="1">
    <location>
        <begin position="12"/>
        <end position="21"/>
    </location>
</feature>
<keyword evidence="2" id="KW-1185">Reference proteome</keyword>
<dbReference type="Proteomes" id="UP000887565">
    <property type="component" value="Unplaced"/>
</dbReference>
<proteinExistence type="predicted"/>
<reference evidence="3" key="1">
    <citation type="submission" date="2022-11" db="UniProtKB">
        <authorList>
            <consortium name="WormBaseParasite"/>
        </authorList>
    </citation>
    <scope>IDENTIFICATION</scope>
</reference>
<dbReference type="AlphaFoldDB" id="A0A915J4M3"/>
<sequence length="68" mass="8286">MHGIKKIERYEKMKNIDGEKQKQKKMKKMTSRKPKKRNTHNGLKFQVVCRFDTEVELEYYKNGECYTI</sequence>
<evidence type="ECO:0000313" key="3">
    <source>
        <dbReference type="WBParaSite" id="nRc.2.0.1.t21371-RA"/>
    </source>
</evidence>
<name>A0A915J4M3_ROMCU</name>